<evidence type="ECO:0000313" key="5">
    <source>
        <dbReference type="EMBL" id="MBS0126712.1"/>
    </source>
</evidence>
<keyword evidence="2" id="KW-0378">Hydrolase</keyword>
<accession>A0A8J7WFG9</accession>
<dbReference type="AlphaFoldDB" id="A0A8J7WFG9"/>
<gene>
    <name evidence="5" type="ORF">KB874_21765</name>
</gene>
<reference evidence="5" key="1">
    <citation type="submission" date="2021-04" db="EMBL/GenBank/DDBJ databases">
        <authorList>
            <person name="Yoon J."/>
        </authorList>
    </citation>
    <scope>NUCLEOTIDE SEQUENCE</scope>
    <source>
        <strain evidence="5">KMU-90</strain>
    </source>
</reference>
<protein>
    <submittedName>
        <fullName evidence="5">Biotin-dependent carboxyltransferase family protein</fullName>
    </submittedName>
</protein>
<dbReference type="Proteomes" id="UP000681356">
    <property type="component" value="Unassembled WGS sequence"/>
</dbReference>
<evidence type="ECO:0000313" key="6">
    <source>
        <dbReference type="Proteomes" id="UP000681356"/>
    </source>
</evidence>
<dbReference type="GO" id="GO:0016787">
    <property type="term" value="F:hydrolase activity"/>
    <property type="evidence" value="ECO:0007669"/>
    <property type="project" value="UniProtKB-KW"/>
</dbReference>
<dbReference type="EMBL" id="JAGTUU010000011">
    <property type="protein sequence ID" value="MBS0126712.1"/>
    <property type="molecule type" value="Genomic_DNA"/>
</dbReference>
<proteinExistence type="predicted"/>
<evidence type="ECO:0000256" key="2">
    <source>
        <dbReference type="ARBA" id="ARBA00022801"/>
    </source>
</evidence>
<dbReference type="Gene3D" id="2.40.100.10">
    <property type="entry name" value="Cyclophilin-like"/>
    <property type="match status" value="1"/>
</dbReference>
<dbReference type="Pfam" id="PF02626">
    <property type="entry name" value="CT_A_B"/>
    <property type="match status" value="1"/>
</dbReference>
<dbReference type="RefSeq" id="WP_212538670.1">
    <property type="nucleotide sequence ID" value="NZ_JAGTUU010000011.1"/>
</dbReference>
<evidence type="ECO:0000259" key="4">
    <source>
        <dbReference type="SMART" id="SM00797"/>
    </source>
</evidence>
<dbReference type="PANTHER" id="PTHR43309">
    <property type="entry name" value="5-OXOPROLINASE SUBUNIT C"/>
    <property type="match status" value="1"/>
</dbReference>
<keyword evidence="1" id="KW-0547">Nucleotide-binding</keyword>
<keyword evidence="3" id="KW-0067">ATP-binding</keyword>
<dbReference type="SMART" id="SM00797">
    <property type="entry name" value="AHS2"/>
    <property type="match status" value="1"/>
</dbReference>
<dbReference type="InterPro" id="IPR003778">
    <property type="entry name" value="CT_A_B"/>
</dbReference>
<dbReference type="InterPro" id="IPR029000">
    <property type="entry name" value="Cyclophilin-like_dom_sf"/>
</dbReference>
<dbReference type="PANTHER" id="PTHR43309:SF3">
    <property type="entry name" value="5-OXOPROLINASE SUBUNIT C"/>
    <property type="match status" value="1"/>
</dbReference>
<name>A0A8J7WFG9_9RHOB</name>
<keyword evidence="6" id="KW-1185">Reference proteome</keyword>
<sequence length="340" mass="35746">MSRVLKVLNAGPMVTVQDMGRPGYLASGLSRGGAMDRLALHEGAAILHQKPHLAALEIAGFGGTFEAGEDMRIALTGAPMRASIDGTPVVWNASHALPKGARLTIGAAETGSYGYLHVGGGIDTPEIMGARGTHLGAGLGRTLQAGDALPVGKDARPDHVGLRLDPDARFEGGLVRVMPGPQTRFFAPAERERFAAETFRRDARGNRMGVRFVPSGSPFASDAGLSILSEVVVPGDIQVTGDGTPFVLMAECQTTGGYPRIGTVLPADLPRVAQAAAGKTLRFAFLDVDAVTAADRAERRRWEALPGRVKRLITDPADIRDLLAYQLIGGVTAGDDPDRD</sequence>
<dbReference type="SUPFAM" id="SSF50891">
    <property type="entry name" value="Cyclophilin-like"/>
    <property type="match status" value="1"/>
</dbReference>
<evidence type="ECO:0000256" key="1">
    <source>
        <dbReference type="ARBA" id="ARBA00022741"/>
    </source>
</evidence>
<dbReference type="GO" id="GO:0005524">
    <property type="term" value="F:ATP binding"/>
    <property type="evidence" value="ECO:0007669"/>
    <property type="project" value="UniProtKB-KW"/>
</dbReference>
<evidence type="ECO:0000256" key="3">
    <source>
        <dbReference type="ARBA" id="ARBA00022840"/>
    </source>
</evidence>
<organism evidence="5 6">
    <name type="scientific">Thetidibacter halocola</name>
    <dbReference type="NCBI Taxonomy" id="2827239"/>
    <lineage>
        <taxon>Bacteria</taxon>
        <taxon>Pseudomonadati</taxon>
        <taxon>Pseudomonadota</taxon>
        <taxon>Alphaproteobacteria</taxon>
        <taxon>Rhodobacterales</taxon>
        <taxon>Roseobacteraceae</taxon>
        <taxon>Thetidibacter</taxon>
    </lineage>
</organism>
<dbReference type="InterPro" id="IPR052708">
    <property type="entry name" value="PxpC"/>
</dbReference>
<comment type="caution">
    <text evidence="5">The sequence shown here is derived from an EMBL/GenBank/DDBJ whole genome shotgun (WGS) entry which is preliminary data.</text>
</comment>
<feature type="domain" description="Carboxyltransferase" evidence="4">
    <location>
        <begin position="26"/>
        <end position="302"/>
    </location>
</feature>